<evidence type="ECO:0000256" key="7">
    <source>
        <dbReference type="SAM" id="MobiDB-lite"/>
    </source>
</evidence>
<feature type="compositionally biased region" description="Basic and acidic residues" evidence="7">
    <location>
        <begin position="284"/>
        <end position="303"/>
    </location>
</feature>
<evidence type="ECO:0000313" key="9">
    <source>
        <dbReference type="EMBL" id="KAF5318410.1"/>
    </source>
</evidence>
<feature type="region of interest" description="Disordered" evidence="7">
    <location>
        <begin position="636"/>
        <end position="671"/>
    </location>
</feature>
<evidence type="ECO:0000256" key="4">
    <source>
        <dbReference type="ARBA" id="ARBA00023054"/>
    </source>
</evidence>
<dbReference type="Gene3D" id="1.10.287.1490">
    <property type="match status" value="2"/>
</dbReference>
<keyword evidence="3" id="KW-0597">Phosphoprotein</keyword>
<reference evidence="9 10" key="1">
    <citation type="journal article" date="2020" name="ISME J.">
        <title>Uncovering the hidden diversity of litter-decomposition mechanisms in mushroom-forming fungi.</title>
        <authorList>
            <person name="Floudas D."/>
            <person name="Bentzer J."/>
            <person name="Ahren D."/>
            <person name="Johansson T."/>
            <person name="Persson P."/>
            <person name="Tunlid A."/>
        </authorList>
    </citation>
    <scope>NUCLEOTIDE SEQUENCE [LARGE SCALE GENOMIC DNA]</scope>
    <source>
        <strain evidence="9 10">CBS 175.51</strain>
    </source>
</reference>
<feature type="domain" description="Pericentrin/AKAP-450 centrosomal targeting" evidence="8">
    <location>
        <begin position="1593"/>
        <end position="1667"/>
    </location>
</feature>
<dbReference type="InterPro" id="IPR019528">
    <property type="entry name" value="PACT_domain"/>
</dbReference>
<feature type="region of interest" description="Disordered" evidence="7">
    <location>
        <begin position="1221"/>
        <end position="1240"/>
    </location>
</feature>
<feature type="region of interest" description="Disordered" evidence="7">
    <location>
        <begin position="90"/>
        <end position="565"/>
    </location>
</feature>
<sequence>MATMLETPSRIWRRIEAVQDKEMPSLPSLPGFDDDSLDEGPTPSRVIDDESDNFEDSLGDISSPIQSTPATSNRTQTTAMHAPLSAASTARFAHSLASRSSRSSIGPTTKTQKDSFDITEIPSLSAIPREYSSFRSHFEERKSKTEEPGIYLPPRDDEVAGDNEYSISDALQSVSRSSTPPLPIASKNNPPKTKYDYSISLKSEPKGSPFDKYRNVALRKTLTRARTPSLSRTASSSQSTSPSASTPKSHNSLNFARSDAGSPISAAGVPIPRSRTNSPALTRESPRSREEEIADTDQSRESNDSGAGSMDITDIHISPQRVDANTDDEGVHHDQEYQDSAQEEDAESNPQYDEPTFSSEGDHPSHAFSNRTIMPLSMPSPNNAASSAGQSFAMTPTPAFPRPRARFDLPNPPANLLQTPAPRPANVNDDDDLVTPHTRRKSFLLSVINSSARPRMKLGTPHPRQFVPETPSIAESPGPNVESTPSSSSGSSAPPISRVPFLGATPRPRLPANRRMSHPLAQAVSASPSTSDAESLAGSRSGPRPSPAMKPWSTPIQGSPYDGAADKASFISTASSHDLTTHHRVNTSFDPAMGFGAAAQGHGVGRFNVGKLNNYLHGLNRRLQEENETLLARVRRLEEDKKADPGETGSNTSRRTSGVHRRMSAGGALDNVQEEVAEGWLEEKAQLEEMIDAFKEEAEAYMVEREDMERELEKEKEGRKRDKERWEERMAEAEEGVANIITELGKKTDAAQLKAQKAEERAAQLQKELERELDEVREELDLANERASKAEQLLGNGKDLGSALNEANDRIGQVMGDLRNANTQIKDLEEEVIRADNRIDELEKDLQEDKDVIARLEEDLDARTEALDKERDRVSELEVKMTNLEEEMESAKEYINELEDGATVAVEQLERLEKEVEEGKATIEAMHMAEEQTARTIQDLERDVQRGRDLVSQTQEALDEANKKLEDDDEHISELQSKVAALERERDKLYKMVDAAEQNEPSFKPAQFGPTEEEMENLERELDDANKEIGRLNAMLNQSPARKAMDKVKDARIEMLEQERDELLERNKALRMTYEATTPRKLSNNSMISPIHRHVLSMSIRAPRTPGAPLRDLSWLNNTTNDPTVSPLIAEIHRLQQELDVANESIDDKLDKLEDAGLGVVGLTEKLEDARSKISRLEDEIARLSRKDERFSRRLARTRCRKCNVKFDIQHLTADDSHSFDASDDGLLSEPPTPPTRTTEVLRGQLQTANASLEKLRREMEDLQANNKRLNVKIKETKEESKKAMESNRTKSNVETELDKAKRTIADLENALSEERSRLRSIAVEQERTEKDKKKVLSDLRRAESDMDEVRQRLQQVKQENQELEKELRQNSTAEQKAKLLEVKVSENYDTISQLRQERTHISKEHKDLQKRYSELSETVSKLREKHATQSTSHDTWRHKLDLQVLEIDELKQALDSRSSQLQKAQREKELIASENEGVAKSVASLEADLRRVRRDAEAFGRDLKALRSEKEKLEGRLKEEVAKGERTKKQNETKVRVLNEQLESQKMRAAKALQGWENHVCAADESQVSELKLRHNKECKGLMVQIRYLKAKFTRESSFREDLVYQKEYLLVLLAQFKKSERTIFATIAKIGFPVAPGTPRRKRSLKSVAMIIVFLNRVKRGSVQWQEQRTARTAISAALDEVHRRRALASS</sequence>
<evidence type="ECO:0000256" key="5">
    <source>
        <dbReference type="ARBA" id="ARBA00023212"/>
    </source>
</evidence>
<evidence type="ECO:0000256" key="2">
    <source>
        <dbReference type="ARBA" id="ARBA00022490"/>
    </source>
</evidence>
<keyword evidence="2" id="KW-0963">Cytoplasm</keyword>
<feature type="coiled-coil region" evidence="6">
    <location>
        <begin position="677"/>
        <end position="1073"/>
    </location>
</feature>
<dbReference type="PANTHER" id="PTHR45615:SF80">
    <property type="entry name" value="GRIP DOMAIN-CONTAINING PROTEIN"/>
    <property type="match status" value="1"/>
</dbReference>
<feature type="compositionally biased region" description="Low complexity" evidence="7">
    <location>
        <begin position="379"/>
        <end position="397"/>
    </location>
</feature>
<feature type="coiled-coil region" evidence="6">
    <location>
        <begin position="1132"/>
        <end position="1194"/>
    </location>
</feature>
<keyword evidence="5" id="KW-0206">Cytoskeleton</keyword>
<evidence type="ECO:0000313" key="10">
    <source>
        <dbReference type="Proteomes" id="UP000541558"/>
    </source>
</evidence>
<comment type="subcellular location">
    <subcellularLocation>
        <location evidence="1">Cytoplasm</location>
        <location evidence="1">Cytoskeleton</location>
        <location evidence="1">Microtubule organizing center</location>
    </subcellularLocation>
</comment>
<dbReference type="Proteomes" id="UP000541558">
    <property type="component" value="Unassembled WGS sequence"/>
</dbReference>
<feature type="compositionally biased region" description="Acidic residues" evidence="7">
    <location>
        <begin position="49"/>
        <end position="58"/>
    </location>
</feature>
<feature type="region of interest" description="Disordered" evidence="7">
    <location>
        <begin position="18"/>
        <end position="78"/>
    </location>
</feature>
<gene>
    <name evidence="9" type="ORF">D9611_013934</name>
</gene>
<dbReference type="Pfam" id="PF10495">
    <property type="entry name" value="PACT_coil_coil"/>
    <property type="match status" value="1"/>
</dbReference>
<organism evidence="9 10">
    <name type="scientific">Ephemerocybe angulata</name>
    <dbReference type="NCBI Taxonomy" id="980116"/>
    <lineage>
        <taxon>Eukaryota</taxon>
        <taxon>Fungi</taxon>
        <taxon>Dikarya</taxon>
        <taxon>Basidiomycota</taxon>
        <taxon>Agaricomycotina</taxon>
        <taxon>Agaricomycetes</taxon>
        <taxon>Agaricomycetidae</taxon>
        <taxon>Agaricales</taxon>
        <taxon>Agaricineae</taxon>
        <taxon>Psathyrellaceae</taxon>
        <taxon>Ephemerocybe</taxon>
    </lineage>
</organism>
<feature type="compositionally biased region" description="Low complexity" evidence="7">
    <location>
        <begin position="483"/>
        <end position="496"/>
    </location>
</feature>
<dbReference type="EMBL" id="JAACJK010000178">
    <property type="protein sequence ID" value="KAF5318410.1"/>
    <property type="molecule type" value="Genomic_DNA"/>
</dbReference>
<evidence type="ECO:0000256" key="3">
    <source>
        <dbReference type="ARBA" id="ARBA00022553"/>
    </source>
</evidence>
<feature type="compositionally biased region" description="Basic and acidic residues" evidence="7">
    <location>
        <begin position="636"/>
        <end position="645"/>
    </location>
</feature>
<name>A0A8H5B7Y1_9AGAR</name>
<keyword evidence="4 6" id="KW-0175">Coiled coil</keyword>
<evidence type="ECO:0000256" key="1">
    <source>
        <dbReference type="ARBA" id="ARBA00004267"/>
    </source>
</evidence>
<feature type="compositionally biased region" description="Polar residues" evidence="7">
    <location>
        <begin position="63"/>
        <end position="78"/>
    </location>
</feature>
<feature type="compositionally biased region" description="Low complexity" evidence="7">
    <location>
        <begin position="224"/>
        <end position="247"/>
    </location>
</feature>
<feature type="compositionally biased region" description="Polar residues" evidence="7">
    <location>
        <begin position="524"/>
        <end position="533"/>
    </location>
</feature>
<feature type="compositionally biased region" description="Basic and acidic residues" evidence="7">
    <location>
        <begin position="136"/>
        <end position="147"/>
    </location>
</feature>
<dbReference type="GO" id="GO:0005737">
    <property type="term" value="C:cytoplasm"/>
    <property type="evidence" value="ECO:0007669"/>
    <property type="project" value="UniProtKB-ARBA"/>
</dbReference>
<proteinExistence type="predicted"/>
<accession>A0A8H5B7Y1</accession>
<feature type="compositionally biased region" description="Polar residues" evidence="7">
    <location>
        <begin position="165"/>
        <end position="179"/>
    </location>
</feature>
<comment type="caution">
    <text evidence="9">The sequence shown here is derived from an EMBL/GenBank/DDBJ whole genome shotgun (WGS) entry which is preliminary data.</text>
</comment>
<dbReference type="PANTHER" id="PTHR45615">
    <property type="entry name" value="MYOSIN HEAVY CHAIN, NON-MUSCLE"/>
    <property type="match status" value="1"/>
</dbReference>
<evidence type="ECO:0000256" key="6">
    <source>
        <dbReference type="SAM" id="Coils"/>
    </source>
</evidence>
<dbReference type="OrthoDB" id="2020852at2759"/>
<feature type="compositionally biased region" description="Low complexity" evidence="7">
    <location>
        <begin position="90"/>
        <end position="104"/>
    </location>
</feature>
<dbReference type="GO" id="GO:0005815">
    <property type="term" value="C:microtubule organizing center"/>
    <property type="evidence" value="ECO:0007669"/>
    <property type="project" value="UniProtKB-SubCell"/>
</dbReference>
<protein>
    <recommendedName>
        <fullName evidence="8">Pericentrin/AKAP-450 centrosomal targeting domain-containing protein</fullName>
    </recommendedName>
</protein>
<evidence type="ECO:0000259" key="8">
    <source>
        <dbReference type="Pfam" id="PF10495"/>
    </source>
</evidence>
<dbReference type="SUPFAM" id="SSF58104">
    <property type="entry name" value="Methyl-accepting chemotaxis protein (MCP) signaling domain"/>
    <property type="match status" value="1"/>
</dbReference>
<feature type="compositionally biased region" description="Basic and acidic residues" evidence="7">
    <location>
        <begin position="203"/>
        <end position="214"/>
    </location>
</feature>
<feature type="compositionally biased region" description="Polar residues" evidence="7">
    <location>
        <begin position="348"/>
        <end position="359"/>
    </location>
</feature>
<keyword evidence="10" id="KW-1185">Reference proteome</keyword>